<sequence>MRKSILSLITLLILFAFKTKHESNLKFIHIKGTAINLYTKKPLKKNEIIFDDEKINPGSYKKVKTNSKGEFVIDDAIDKNKLEFWLSSGEFAQINFINPKIIPGKWRDTINLDTVYFVPYFNELKQEFYNFPNNRKEKPNQNCYTLKEIDSIFSKYERLYNMKINSIDTIDLGMLRIGYYYKKSLFHKKESKRGTIVSSYKTLTLIRDLK</sequence>
<dbReference type="AlphaFoldDB" id="A0A0A2M2K3"/>
<evidence type="ECO:0000313" key="2">
    <source>
        <dbReference type="Proteomes" id="UP000030121"/>
    </source>
</evidence>
<gene>
    <name evidence="1" type="ORF">Q764_13985</name>
</gene>
<dbReference type="RefSeq" id="WP_026981008.1">
    <property type="nucleotide sequence ID" value="NZ_AUCZ01000035.1"/>
</dbReference>
<keyword evidence="2" id="KW-1185">Reference proteome</keyword>
<proteinExistence type="predicted"/>
<accession>A0A0A2M2K3</accession>
<dbReference type="EMBL" id="JRLW01000041">
    <property type="protein sequence ID" value="KGO85648.1"/>
    <property type="molecule type" value="Genomic_DNA"/>
</dbReference>
<comment type="caution">
    <text evidence="1">The sequence shown here is derived from an EMBL/GenBank/DDBJ whole genome shotgun (WGS) entry which is preliminary data.</text>
</comment>
<evidence type="ECO:0000313" key="1">
    <source>
        <dbReference type="EMBL" id="KGO85648.1"/>
    </source>
</evidence>
<dbReference type="STRING" id="1121899.GCA_000430025_02721"/>
<reference evidence="1 2" key="1">
    <citation type="submission" date="2013-09" db="EMBL/GenBank/DDBJ databases">
        <authorList>
            <person name="Zeng Z."/>
            <person name="Chen C."/>
        </authorList>
    </citation>
    <scope>NUCLEOTIDE SEQUENCE [LARGE SCALE GENOMIC DNA]</scope>
    <source>
        <strain evidence="1 2">GH29-5</strain>
    </source>
</reference>
<dbReference type="Proteomes" id="UP000030121">
    <property type="component" value="Unassembled WGS sequence"/>
</dbReference>
<organism evidence="1 2">
    <name type="scientific">Flavobacterium suncheonense GH29-5 = DSM 17707</name>
    <dbReference type="NCBI Taxonomy" id="1121899"/>
    <lineage>
        <taxon>Bacteria</taxon>
        <taxon>Pseudomonadati</taxon>
        <taxon>Bacteroidota</taxon>
        <taxon>Flavobacteriia</taxon>
        <taxon>Flavobacteriales</taxon>
        <taxon>Flavobacteriaceae</taxon>
        <taxon>Flavobacterium</taxon>
    </lineage>
</organism>
<protein>
    <submittedName>
        <fullName evidence="1">Uncharacterized protein</fullName>
    </submittedName>
</protein>
<name>A0A0A2M2K3_9FLAO</name>